<dbReference type="Proteomes" id="UP000559027">
    <property type="component" value="Unassembled WGS sequence"/>
</dbReference>
<evidence type="ECO:0000256" key="15">
    <source>
        <dbReference type="ARBA" id="ARBA00023221"/>
    </source>
</evidence>
<protein>
    <recommendedName>
        <fullName evidence="4">Sterol regulatory element-binding protein cleavage-activating protein</fullName>
    </recommendedName>
</protein>
<dbReference type="InterPro" id="IPR015943">
    <property type="entry name" value="WD40/YVTN_repeat-like_dom_sf"/>
</dbReference>
<keyword evidence="5" id="KW-0853">WD repeat</keyword>
<keyword evidence="10" id="KW-0333">Golgi apparatus</keyword>
<feature type="compositionally biased region" description="Low complexity" evidence="16">
    <location>
        <begin position="1010"/>
        <end position="1020"/>
    </location>
</feature>
<dbReference type="GO" id="GO:0005789">
    <property type="term" value="C:endoplasmic reticulum membrane"/>
    <property type="evidence" value="ECO:0007669"/>
    <property type="project" value="UniProtKB-SubCell"/>
</dbReference>
<evidence type="ECO:0000256" key="11">
    <source>
        <dbReference type="ARBA" id="ARBA00023098"/>
    </source>
</evidence>
<keyword evidence="11" id="KW-0443">Lipid metabolism</keyword>
<dbReference type="GO" id="GO:0008202">
    <property type="term" value="P:steroid metabolic process"/>
    <property type="evidence" value="ECO:0007669"/>
    <property type="project" value="UniProtKB-KW"/>
</dbReference>
<dbReference type="AlphaFoldDB" id="A0A8H5LI54"/>
<dbReference type="SUPFAM" id="SSF82866">
    <property type="entry name" value="Multidrug efflux transporter AcrB transmembrane domain"/>
    <property type="match status" value="1"/>
</dbReference>
<feature type="compositionally biased region" description="Low complexity" evidence="16">
    <location>
        <begin position="1183"/>
        <end position="1199"/>
    </location>
</feature>
<feature type="transmembrane region" description="Helical" evidence="17">
    <location>
        <begin position="603"/>
        <end position="629"/>
    </location>
</feature>
<dbReference type="OrthoDB" id="6510177at2759"/>
<evidence type="ECO:0000256" key="12">
    <source>
        <dbReference type="ARBA" id="ARBA00023121"/>
    </source>
</evidence>
<dbReference type="SUPFAM" id="SSF50978">
    <property type="entry name" value="WD40 repeat-like"/>
    <property type="match status" value="1"/>
</dbReference>
<dbReference type="PANTHER" id="PTHR46378">
    <property type="entry name" value="STEROL REGULATORY ELEMENT-BINDING PROTEIN CLEAVAGE-ACTIVATING PROTEIN"/>
    <property type="match status" value="1"/>
</dbReference>
<proteinExistence type="inferred from homology"/>
<dbReference type="GO" id="GO:0045540">
    <property type="term" value="P:regulation of cholesterol biosynthetic process"/>
    <property type="evidence" value="ECO:0007669"/>
    <property type="project" value="TreeGrafter"/>
</dbReference>
<evidence type="ECO:0000256" key="14">
    <source>
        <dbReference type="ARBA" id="ARBA00023180"/>
    </source>
</evidence>
<evidence type="ECO:0000256" key="6">
    <source>
        <dbReference type="ARBA" id="ARBA00022692"/>
    </source>
</evidence>
<gene>
    <name evidence="19" type="ORF">D9756_001966</name>
</gene>
<evidence type="ECO:0000259" key="18">
    <source>
        <dbReference type="PROSITE" id="PS50156"/>
    </source>
</evidence>
<dbReference type="InterPro" id="IPR000731">
    <property type="entry name" value="SSD"/>
</dbReference>
<evidence type="ECO:0000313" key="20">
    <source>
        <dbReference type="Proteomes" id="UP000559027"/>
    </source>
</evidence>
<dbReference type="Gene3D" id="2.130.10.10">
    <property type="entry name" value="YVTN repeat-like/Quinoprotein amine dehydrogenase"/>
    <property type="match status" value="2"/>
</dbReference>
<dbReference type="GO" id="GO:0000139">
    <property type="term" value="C:Golgi membrane"/>
    <property type="evidence" value="ECO:0007669"/>
    <property type="project" value="UniProtKB-SubCell"/>
</dbReference>
<keyword evidence="20" id="KW-1185">Reference proteome</keyword>
<evidence type="ECO:0000256" key="1">
    <source>
        <dbReference type="ARBA" id="ARBA00004477"/>
    </source>
</evidence>
<evidence type="ECO:0000256" key="2">
    <source>
        <dbReference type="ARBA" id="ARBA00004653"/>
    </source>
</evidence>
<feature type="region of interest" description="Disordered" evidence="16">
    <location>
        <begin position="1173"/>
        <end position="1199"/>
    </location>
</feature>
<keyword evidence="12" id="KW-0446">Lipid-binding</keyword>
<keyword evidence="9 17" id="KW-1133">Transmembrane helix</keyword>
<evidence type="ECO:0000256" key="4">
    <source>
        <dbReference type="ARBA" id="ARBA00019541"/>
    </source>
</evidence>
<feature type="transmembrane region" description="Helical" evidence="17">
    <location>
        <begin position="423"/>
        <end position="444"/>
    </location>
</feature>
<comment type="caution">
    <text evidence="19">The sequence shown here is derived from an EMBL/GenBank/DDBJ whole genome shotgun (WGS) entry which is preliminary data.</text>
</comment>
<evidence type="ECO:0000256" key="5">
    <source>
        <dbReference type="ARBA" id="ARBA00022574"/>
    </source>
</evidence>
<feature type="domain" description="SSD" evidence="18">
    <location>
        <begin position="288"/>
        <end position="446"/>
    </location>
</feature>
<reference evidence="19 20" key="1">
    <citation type="journal article" date="2020" name="ISME J.">
        <title>Uncovering the hidden diversity of litter-decomposition mechanisms in mushroom-forming fungi.</title>
        <authorList>
            <person name="Floudas D."/>
            <person name="Bentzer J."/>
            <person name="Ahren D."/>
            <person name="Johansson T."/>
            <person name="Persson P."/>
            <person name="Tunlid A."/>
        </authorList>
    </citation>
    <scope>NUCLEOTIDE SEQUENCE [LARGE SCALE GENOMIC DNA]</scope>
    <source>
        <strain evidence="19 20">CBS 146.42</strain>
    </source>
</reference>
<accession>A0A8H5LI54</accession>
<keyword evidence="14" id="KW-0325">Glycoprotein</keyword>
<feature type="region of interest" description="Disordered" evidence="16">
    <location>
        <begin position="769"/>
        <end position="801"/>
    </location>
</feature>
<evidence type="ECO:0000256" key="3">
    <source>
        <dbReference type="ARBA" id="ARBA00007410"/>
    </source>
</evidence>
<keyword evidence="13 17" id="KW-0472">Membrane</keyword>
<feature type="region of interest" description="Disordered" evidence="16">
    <location>
        <begin position="997"/>
        <end position="1022"/>
    </location>
</feature>
<dbReference type="InterPro" id="IPR036322">
    <property type="entry name" value="WD40_repeat_dom_sf"/>
</dbReference>
<keyword evidence="7" id="KW-0677">Repeat</keyword>
<keyword evidence="8" id="KW-0256">Endoplasmic reticulum</keyword>
<sequence length="1234" mass="135134">MLGYALSPLQSIRFLVQHFFLQFGLHCATHQIRVILISCVVITSLFYPALSIYSSSQPKSLSVIDAFTPQDPASGLRAQRDLVDVWAGHDALRKHEDSVSIAKCGGSQTLRVERLLIAPSKNDDDDDALNHRMLLSTLELERRLGPSSLSDPFPCLKRPDGTCFVISPLAFWDYDEDTLLSDTNILDTLSRTKNISGVLITPTMVLAGRGSDEHHVTSSRFDYASHLAITYFFPEKDCVDDTGHQHWREAVPLAASKIAEVNGHSHPPTIIALEYDINRSQNKGWTAFSAFLYVAYFGFFVYVAWSVRRMDAVHDRLGVTFTALVEIAVSTVTSLSVCALVGFQVTLVPWELLPIVIAFVGAENMFNLVDAVGKTSVTLSVKQRIAEGLSYAGTSNTLKVVCYNWILGIIAVAGSGAVRQFCIFAIVVLVAHWFLAHTFFMAVLSIDIQRLELEELLRRDTALAPPLVRQDSSAAKQPRSGWVKLGYALKKLLKGRAGTNVSLVLLLAITATLYYTTYSTNVGGAQAKYPTPIRAVTRKATMAENLSPEWQIWKTLIPEKMADTEMLHLRIEQPLVVTLIPDSSALPPNRSHRPRGQSPFRSVIWLFKIMVLPIAATTGLLWLLLLYLLKNAELLEAQKHHPDADAVEEKPAVKALDGQISFTTLPRAFSSDVELIAASQDGRIVVSVGLHNEITVWNLKTQTHTSIDATNLLLRAASTSYANPTLTSIAVDKSGEYFAVGTGTGVIAVWRIDKTAISPFPHRSFENSPAGVTDLQFGNSLGRRVPNNRRHSRSEPSSPDSGFDDTVVLLVIFDNGVVAKWTMNESATVSYLPPTQDIPVSSVSLVHVAPNNQVLIAYSFIDGSLELVETGNTLPLILHDYQIRPGSQGDCVSHVHACRSDLNGTSRLVVATTTESGVVSLWDGSTGECISVLEEARGRVTNLRVSPVKCETCHFCGQLPLESISIAFSIDYVVRFFKLFLKDQTRRCSCTRTQLKHMSSSDHMGRRSRSNSGTSSQMGSPRIPRARLATAFEASAFPVSGHGIHSRRASEKENGRRSSELLVVPLTGDDHDGHLLNPLDGAGVPIHVTPSFWRNAVAILVTEITCERGGWDVLGQTYVGIRRKPRSQGKTQGGAVDALQTLSSSYGLTRSTLERWELWMFDPALSQIHSSTLASLTQKPPESKSAPSTPTSITSSSESVSRLPFTRVTPLHIASSRVLAGFGNTIGVFHLTNG</sequence>
<evidence type="ECO:0000256" key="7">
    <source>
        <dbReference type="ARBA" id="ARBA00022737"/>
    </source>
</evidence>
<dbReference type="GO" id="GO:0032936">
    <property type="term" value="C:SREBP-SCAP complex"/>
    <property type="evidence" value="ECO:0007669"/>
    <property type="project" value="TreeGrafter"/>
</dbReference>
<comment type="subcellular location">
    <subcellularLocation>
        <location evidence="1">Endoplasmic reticulum membrane</location>
        <topology evidence="1">Multi-pass membrane protein</topology>
    </subcellularLocation>
    <subcellularLocation>
        <location evidence="2">Golgi apparatus membrane</location>
        <topology evidence="2">Multi-pass membrane protein</topology>
    </subcellularLocation>
</comment>
<dbReference type="PANTHER" id="PTHR46378:SF1">
    <property type="entry name" value="STEROL REGULATORY ELEMENT-BINDING PROTEIN CLEAVAGE-ACTIVATING PROTEIN"/>
    <property type="match status" value="1"/>
</dbReference>
<dbReference type="GO" id="GO:0032934">
    <property type="term" value="F:sterol binding"/>
    <property type="evidence" value="ECO:0007669"/>
    <property type="project" value="InterPro"/>
</dbReference>
<feature type="transmembrane region" description="Helical" evidence="17">
    <location>
        <begin position="34"/>
        <end position="53"/>
    </location>
</feature>
<evidence type="ECO:0000256" key="16">
    <source>
        <dbReference type="SAM" id="MobiDB-lite"/>
    </source>
</evidence>
<dbReference type="Pfam" id="PF12349">
    <property type="entry name" value="Sterol-sensing"/>
    <property type="match status" value="1"/>
</dbReference>
<feature type="transmembrane region" description="Helical" evidence="17">
    <location>
        <begin position="398"/>
        <end position="417"/>
    </location>
</feature>
<name>A0A8H5LI54_9AGAR</name>
<dbReference type="InterPro" id="IPR030225">
    <property type="entry name" value="SCAP"/>
</dbReference>
<dbReference type="InterPro" id="IPR053958">
    <property type="entry name" value="HMGCR/SNAP/NPC1-like_SSD"/>
</dbReference>
<dbReference type="EMBL" id="JAACJO010000005">
    <property type="protein sequence ID" value="KAF5358296.1"/>
    <property type="molecule type" value="Genomic_DNA"/>
</dbReference>
<feature type="transmembrane region" description="Helical" evidence="17">
    <location>
        <begin position="355"/>
        <end position="377"/>
    </location>
</feature>
<feature type="transmembrane region" description="Helical" evidence="17">
    <location>
        <begin position="285"/>
        <end position="305"/>
    </location>
</feature>
<dbReference type="PROSITE" id="PS50156">
    <property type="entry name" value="SSD"/>
    <property type="match status" value="1"/>
</dbReference>
<keyword evidence="15" id="KW-0753">Steroid metabolism</keyword>
<feature type="transmembrane region" description="Helical" evidence="17">
    <location>
        <begin position="497"/>
        <end position="515"/>
    </location>
</feature>
<evidence type="ECO:0000313" key="19">
    <source>
        <dbReference type="EMBL" id="KAF5358296.1"/>
    </source>
</evidence>
<evidence type="ECO:0000256" key="8">
    <source>
        <dbReference type="ARBA" id="ARBA00022824"/>
    </source>
</evidence>
<comment type="similarity">
    <text evidence="3">Belongs to the WD repeat SCAP family.</text>
</comment>
<feature type="transmembrane region" description="Helical" evidence="17">
    <location>
        <begin position="317"/>
        <end position="343"/>
    </location>
</feature>
<organism evidence="19 20">
    <name type="scientific">Leucocoprinus leucothites</name>
    <dbReference type="NCBI Taxonomy" id="201217"/>
    <lineage>
        <taxon>Eukaryota</taxon>
        <taxon>Fungi</taxon>
        <taxon>Dikarya</taxon>
        <taxon>Basidiomycota</taxon>
        <taxon>Agaricomycotina</taxon>
        <taxon>Agaricomycetes</taxon>
        <taxon>Agaricomycetidae</taxon>
        <taxon>Agaricales</taxon>
        <taxon>Agaricineae</taxon>
        <taxon>Agaricaceae</taxon>
        <taxon>Leucocoprinus</taxon>
    </lineage>
</organism>
<evidence type="ECO:0000256" key="9">
    <source>
        <dbReference type="ARBA" id="ARBA00022989"/>
    </source>
</evidence>
<evidence type="ECO:0000256" key="17">
    <source>
        <dbReference type="SAM" id="Phobius"/>
    </source>
</evidence>
<keyword evidence="6 17" id="KW-0812">Transmembrane</keyword>
<evidence type="ECO:0000256" key="10">
    <source>
        <dbReference type="ARBA" id="ARBA00023034"/>
    </source>
</evidence>
<evidence type="ECO:0000256" key="13">
    <source>
        <dbReference type="ARBA" id="ARBA00023136"/>
    </source>
</evidence>
<dbReference type="GO" id="GO:0032933">
    <property type="term" value="P:SREBP signaling pathway"/>
    <property type="evidence" value="ECO:0007669"/>
    <property type="project" value="InterPro"/>
</dbReference>